<accession>A0A6L6QDW1</accession>
<comment type="caution">
    <text evidence="1">The sequence shown here is derived from an EMBL/GenBank/DDBJ whole genome shotgun (WGS) entry which is preliminary data.</text>
</comment>
<dbReference type="OrthoDB" id="8778331at2"/>
<sequence>MQRYRGYEIDCAAVRATLGRPSAKWYCHVSVRKVAEPMPTRYQVTVIAWTMYSAKLLGLHLAKERIDNALGIEISA</sequence>
<evidence type="ECO:0000313" key="2">
    <source>
        <dbReference type="Proteomes" id="UP000472320"/>
    </source>
</evidence>
<organism evidence="1 2">
    <name type="scientific">Massilia eburnea</name>
    <dbReference type="NCBI Taxonomy" id="1776165"/>
    <lineage>
        <taxon>Bacteria</taxon>
        <taxon>Pseudomonadati</taxon>
        <taxon>Pseudomonadota</taxon>
        <taxon>Betaproteobacteria</taxon>
        <taxon>Burkholderiales</taxon>
        <taxon>Oxalobacteraceae</taxon>
        <taxon>Telluria group</taxon>
        <taxon>Massilia</taxon>
    </lineage>
</organism>
<gene>
    <name evidence="1" type="ORF">GM658_05535</name>
</gene>
<proteinExistence type="predicted"/>
<reference evidence="1 2" key="1">
    <citation type="submission" date="2019-11" db="EMBL/GenBank/DDBJ databases">
        <title>Type strains purchased from KCTC, JCM and DSMZ.</title>
        <authorList>
            <person name="Lu H."/>
        </authorList>
    </citation>
    <scope>NUCLEOTIDE SEQUENCE [LARGE SCALE GENOMIC DNA]</scope>
    <source>
        <strain evidence="1 2">JCM 31587</strain>
    </source>
</reference>
<evidence type="ECO:0000313" key="1">
    <source>
        <dbReference type="EMBL" id="MTW10057.1"/>
    </source>
</evidence>
<dbReference type="Proteomes" id="UP000472320">
    <property type="component" value="Unassembled WGS sequence"/>
</dbReference>
<name>A0A6L6QDW1_9BURK</name>
<dbReference type="RefSeq" id="WP_155453001.1">
    <property type="nucleotide sequence ID" value="NZ_WNKX01000003.1"/>
</dbReference>
<keyword evidence="2" id="KW-1185">Reference proteome</keyword>
<dbReference type="EMBL" id="WNKX01000003">
    <property type="protein sequence ID" value="MTW10057.1"/>
    <property type="molecule type" value="Genomic_DNA"/>
</dbReference>
<dbReference type="AlphaFoldDB" id="A0A6L6QDW1"/>
<protein>
    <submittedName>
        <fullName evidence="1">Uncharacterized protein</fullName>
    </submittedName>
</protein>